<feature type="transmembrane region" description="Helical" evidence="6">
    <location>
        <begin position="108"/>
        <end position="130"/>
    </location>
</feature>
<gene>
    <name evidence="7" type="ORF">ELS82_22860</name>
</gene>
<reference evidence="7 8" key="1">
    <citation type="submission" date="2019-01" db="EMBL/GenBank/DDBJ databases">
        <title>Vibrio BEI176 sp. nov, a marine bacterium isolated from China: eastern marignal seas.</title>
        <authorList>
            <person name="Li B."/>
        </authorList>
    </citation>
    <scope>NUCLEOTIDE SEQUENCE [LARGE SCALE GENOMIC DNA]</scope>
    <source>
        <strain evidence="7 8">BEI176</strain>
    </source>
</reference>
<protein>
    <submittedName>
        <fullName evidence="7">Threonine efflux protein</fullName>
    </submittedName>
</protein>
<organism evidence="7 8">
    <name type="scientific">Vibrio ouci</name>
    <dbReference type="NCBI Taxonomy" id="2499078"/>
    <lineage>
        <taxon>Bacteria</taxon>
        <taxon>Pseudomonadati</taxon>
        <taxon>Pseudomonadota</taxon>
        <taxon>Gammaproteobacteria</taxon>
        <taxon>Vibrionales</taxon>
        <taxon>Vibrionaceae</taxon>
        <taxon>Vibrio</taxon>
    </lineage>
</organism>
<evidence type="ECO:0000256" key="6">
    <source>
        <dbReference type="SAM" id="Phobius"/>
    </source>
</evidence>
<evidence type="ECO:0000256" key="5">
    <source>
        <dbReference type="ARBA" id="ARBA00023136"/>
    </source>
</evidence>
<dbReference type="OrthoDB" id="9804822at2"/>
<keyword evidence="4 6" id="KW-1133">Transmembrane helix</keyword>
<dbReference type="Pfam" id="PF01810">
    <property type="entry name" value="LysE"/>
    <property type="match status" value="1"/>
</dbReference>
<dbReference type="Proteomes" id="UP000297753">
    <property type="component" value="Unassembled WGS sequence"/>
</dbReference>
<evidence type="ECO:0000256" key="4">
    <source>
        <dbReference type="ARBA" id="ARBA00022989"/>
    </source>
</evidence>
<comment type="caution">
    <text evidence="7">The sequence shown here is derived from an EMBL/GenBank/DDBJ whole genome shotgun (WGS) entry which is preliminary data.</text>
</comment>
<feature type="transmembrane region" description="Helical" evidence="6">
    <location>
        <begin position="71"/>
        <end position="88"/>
    </location>
</feature>
<dbReference type="EMBL" id="SATR01000080">
    <property type="protein sequence ID" value="TFH89325.1"/>
    <property type="molecule type" value="Genomic_DNA"/>
</dbReference>
<accession>A0A4Y8W9T8</accession>
<evidence type="ECO:0000256" key="2">
    <source>
        <dbReference type="ARBA" id="ARBA00022475"/>
    </source>
</evidence>
<dbReference type="PANTHER" id="PTHR30086:SF20">
    <property type="entry name" value="ARGININE EXPORTER PROTEIN ARGO-RELATED"/>
    <property type="match status" value="1"/>
</dbReference>
<feature type="transmembrane region" description="Helical" evidence="6">
    <location>
        <begin position="41"/>
        <end position="64"/>
    </location>
</feature>
<evidence type="ECO:0000256" key="3">
    <source>
        <dbReference type="ARBA" id="ARBA00022692"/>
    </source>
</evidence>
<keyword evidence="2" id="KW-1003">Cell membrane</keyword>
<dbReference type="RefSeq" id="WP_134837497.1">
    <property type="nucleotide sequence ID" value="NZ_SATR01000080.1"/>
</dbReference>
<dbReference type="AlphaFoldDB" id="A0A4Y8W9T8"/>
<evidence type="ECO:0000313" key="7">
    <source>
        <dbReference type="EMBL" id="TFH89325.1"/>
    </source>
</evidence>
<dbReference type="PANTHER" id="PTHR30086">
    <property type="entry name" value="ARGININE EXPORTER PROTEIN ARGO"/>
    <property type="match status" value="1"/>
</dbReference>
<keyword evidence="5 6" id="KW-0472">Membrane</keyword>
<comment type="subcellular location">
    <subcellularLocation>
        <location evidence="1">Cell membrane</location>
        <topology evidence="1">Multi-pass membrane protein</topology>
    </subcellularLocation>
</comment>
<evidence type="ECO:0000256" key="1">
    <source>
        <dbReference type="ARBA" id="ARBA00004651"/>
    </source>
</evidence>
<keyword evidence="8" id="KW-1185">Reference proteome</keyword>
<keyword evidence="3 6" id="KW-0812">Transmembrane</keyword>
<feature type="transmembrane region" description="Helical" evidence="6">
    <location>
        <begin position="137"/>
        <end position="160"/>
    </location>
</feature>
<evidence type="ECO:0000313" key="8">
    <source>
        <dbReference type="Proteomes" id="UP000297753"/>
    </source>
</evidence>
<dbReference type="GO" id="GO:0005886">
    <property type="term" value="C:plasma membrane"/>
    <property type="evidence" value="ECO:0007669"/>
    <property type="project" value="UniProtKB-SubCell"/>
</dbReference>
<dbReference type="GO" id="GO:0015171">
    <property type="term" value="F:amino acid transmembrane transporter activity"/>
    <property type="evidence" value="ECO:0007669"/>
    <property type="project" value="TreeGrafter"/>
</dbReference>
<feature type="transmembrane region" description="Helical" evidence="6">
    <location>
        <begin position="172"/>
        <end position="193"/>
    </location>
</feature>
<dbReference type="InterPro" id="IPR001123">
    <property type="entry name" value="LeuE-type"/>
</dbReference>
<proteinExistence type="predicted"/>
<sequence length="199" mass="21763">MILLTSYALLVSLGIMSPGPGFIHMVTQAITGTKWRIFKVVSGLAIANLFISTIGVIGGASLLLEPRTTTAVTLIGCAYLLFVAYKLFLTSAKPFHQSTVQASFASSFMIQVSNIKAILFITSAVTISINRPLPFELAMLIPMVTCGISFIWYGLVGFTFQVPMVSRFLNTHIWLINKVASVVILYLVIQLLLNIKIVF</sequence>
<name>A0A4Y8W9T8_9VIBR</name>